<evidence type="ECO:0000256" key="3">
    <source>
        <dbReference type="ARBA" id="ARBA00022824"/>
    </source>
</evidence>
<organism evidence="7 8">
    <name type="scientific">Umbelopsis vinacea</name>
    <dbReference type="NCBI Taxonomy" id="44442"/>
    <lineage>
        <taxon>Eukaryota</taxon>
        <taxon>Fungi</taxon>
        <taxon>Fungi incertae sedis</taxon>
        <taxon>Mucoromycota</taxon>
        <taxon>Mucoromycotina</taxon>
        <taxon>Umbelopsidomycetes</taxon>
        <taxon>Umbelopsidales</taxon>
        <taxon>Umbelopsidaceae</taxon>
        <taxon>Umbelopsis</taxon>
    </lineage>
</organism>
<evidence type="ECO:0000256" key="1">
    <source>
        <dbReference type="ARBA" id="ARBA00005500"/>
    </source>
</evidence>
<evidence type="ECO:0000313" key="7">
    <source>
        <dbReference type="EMBL" id="KAG2185265.1"/>
    </source>
</evidence>
<dbReference type="InterPro" id="IPR010580">
    <property type="entry name" value="ER_stress-assoc"/>
</dbReference>
<keyword evidence="2 6" id="KW-0812">Transmembrane</keyword>
<keyword evidence="8" id="KW-1185">Reference proteome</keyword>
<reference evidence="7" key="1">
    <citation type="submission" date="2020-12" db="EMBL/GenBank/DDBJ databases">
        <title>Metabolic potential, ecology and presence of endohyphal bacteria is reflected in genomic diversity of Mucoromycotina.</title>
        <authorList>
            <person name="Muszewska A."/>
            <person name="Okrasinska A."/>
            <person name="Steczkiewicz K."/>
            <person name="Drgas O."/>
            <person name="Orlowska M."/>
            <person name="Perlinska-Lenart U."/>
            <person name="Aleksandrzak-Piekarczyk T."/>
            <person name="Szatraj K."/>
            <person name="Zielenkiewicz U."/>
            <person name="Pilsyk S."/>
            <person name="Malc E."/>
            <person name="Mieczkowski P."/>
            <person name="Kruszewska J.S."/>
            <person name="Biernat P."/>
            <person name="Pawlowska J."/>
        </authorList>
    </citation>
    <scope>NUCLEOTIDE SEQUENCE</scope>
    <source>
        <strain evidence="7">WA0000051536</strain>
    </source>
</reference>
<comment type="similarity">
    <text evidence="1 6">Belongs to the RAMP4 family.</text>
</comment>
<dbReference type="Proteomes" id="UP000612746">
    <property type="component" value="Unassembled WGS sequence"/>
</dbReference>
<sequence>MVSSSQFATTATLRKKNAAYQNNVHKRGHVKDTLKTKKDWQLPVSLPVLAVLAFTVFGGAFLAVMQMFF</sequence>
<evidence type="ECO:0000256" key="6">
    <source>
        <dbReference type="RuleBase" id="RU364120"/>
    </source>
</evidence>
<dbReference type="GO" id="GO:0005789">
    <property type="term" value="C:endoplasmic reticulum membrane"/>
    <property type="evidence" value="ECO:0007669"/>
    <property type="project" value="UniProtKB-SubCell"/>
</dbReference>
<proteinExistence type="inferred from homology"/>
<comment type="function">
    <text evidence="6">Interacts with target proteins during translocation into the lumen of the endoplasmic reticulum. Protects unfolded target proteins against degradation and facilitate correct glycosylation.</text>
</comment>
<comment type="caution">
    <text evidence="7">The sequence shown here is derived from an EMBL/GenBank/DDBJ whole genome shotgun (WGS) entry which is preliminary data.</text>
</comment>
<feature type="transmembrane region" description="Helical" evidence="6">
    <location>
        <begin position="44"/>
        <end position="65"/>
    </location>
</feature>
<name>A0A8H7Q4P4_9FUNG</name>
<evidence type="ECO:0000256" key="5">
    <source>
        <dbReference type="ARBA" id="ARBA00023136"/>
    </source>
</evidence>
<evidence type="ECO:0000313" key="8">
    <source>
        <dbReference type="Proteomes" id="UP000612746"/>
    </source>
</evidence>
<keyword evidence="3 6" id="KW-0256">Endoplasmic reticulum</keyword>
<accession>A0A8H7Q4P4</accession>
<dbReference type="AlphaFoldDB" id="A0A8H7Q4P4"/>
<evidence type="ECO:0000256" key="2">
    <source>
        <dbReference type="ARBA" id="ARBA00022692"/>
    </source>
</evidence>
<protein>
    <recommendedName>
        <fullName evidence="6">Stress-associated endoplasmic reticulum protein</fullName>
    </recommendedName>
</protein>
<evidence type="ECO:0000256" key="4">
    <source>
        <dbReference type="ARBA" id="ARBA00022989"/>
    </source>
</evidence>
<keyword evidence="4 6" id="KW-1133">Transmembrane helix</keyword>
<dbReference type="OrthoDB" id="16679at2759"/>
<dbReference type="EMBL" id="JAEPRA010000005">
    <property type="protein sequence ID" value="KAG2185265.1"/>
    <property type="molecule type" value="Genomic_DNA"/>
</dbReference>
<comment type="subcellular location">
    <subcellularLocation>
        <location evidence="6">Membrane</location>
        <topology evidence="6">Single-pass membrane protein</topology>
    </subcellularLocation>
    <subcellularLocation>
        <location evidence="6">Endoplasmic reticulum membrane</location>
        <topology evidence="6">Single-pass membrane protein</topology>
    </subcellularLocation>
</comment>
<dbReference type="Pfam" id="PF06624">
    <property type="entry name" value="RAMP4"/>
    <property type="match status" value="1"/>
</dbReference>
<gene>
    <name evidence="7" type="ORF">INT44_002055</name>
</gene>
<keyword evidence="5 6" id="KW-0472">Membrane</keyword>